<keyword evidence="5" id="KW-1185">Reference proteome</keyword>
<evidence type="ECO:0000259" key="2">
    <source>
        <dbReference type="Pfam" id="PF19037"/>
    </source>
</evidence>
<feature type="domain" description="FUZ/MON1/HPS1 first Longin" evidence="1">
    <location>
        <begin position="2"/>
        <end position="143"/>
    </location>
</feature>
<dbReference type="InterPro" id="IPR043972">
    <property type="entry name" value="FUZ/MON1/HPS1_longin_1"/>
</dbReference>
<feature type="domain" description="FUZ/MON1/HPS1 second Longin" evidence="2">
    <location>
        <begin position="188"/>
        <end position="283"/>
    </location>
</feature>
<name>A0A653BY72_CALMS</name>
<evidence type="ECO:0000313" key="4">
    <source>
        <dbReference type="EMBL" id="VEN40544.1"/>
    </source>
</evidence>
<dbReference type="Pfam" id="PF19038">
    <property type="entry name" value="Fuz_longin_3"/>
    <property type="match status" value="1"/>
</dbReference>
<reference evidence="4 5" key="1">
    <citation type="submission" date="2019-01" db="EMBL/GenBank/DDBJ databases">
        <authorList>
            <person name="Sayadi A."/>
        </authorList>
    </citation>
    <scope>NUCLEOTIDE SEQUENCE [LARGE SCALE GENOMIC DNA]</scope>
</reference>
<dbReference type="GO" id="GO:0016192">
    <property type="term" value="P:vesicle-mediated transport"/>
    <property type="evidence" value="ECO:0007669"/>
    <property type="project" value="InterPro"/>
</dbReference>
<dbReference type="InterPro" id="IPR026053">
    <property type="entry name" value="HPS1"/>
</dbReference>
<dbReference type="GO" id="GO:0031085">
    <property type="term" value="C:BLOC-3 complex"/>
    <property type="evidence" value="ECO:0007669"/>
    <property type="project" value="TreeGrafter"/>
</dbReference>
<feature type="domain" description="FUZ/MON1/HPS1 third Longin" evidence="3">
    <location>
        <begin position="439"/>
        <end position="581"/>
    </location>
</feature>
<dbReference type="OrthoDB" id="10255234at2759"/>
<evidence type="ECO:0000259" key="3">
    <source>
        <dbReference type="Pfam" id="PF19038"/>
    </source>
</evidence>
<sequence length="593" mass="67638">MNCLLIFDHLNDIIYTKFDEKFANHITEFAANYGFQSEIPREGCLDSNVIVQMFSPIITSHRIMNCQFGNSYTSIQCEDNLSMHFDEYMGYLFVLIGNESQLHMKKLLSVCVTMVRYLCGPDIYQLKAKEEQTVLLNSLIDSWIHLHQNNQATLVEAIEQLFINSDLSSATIKALKESVDKLSALIECNRIHALILVQNKFLSLYSSQNAKELSAADVVFSVILCETVKERSTISSYQVLLAGPEQNPKCLPHVVHILPLSEGIHLMYLIEIGNAAVAASLYETFCHLHTMQQVQIQREKETLQPAFENLDLATRRLNDSLKKTRNSLIENSHKQLMKKWDVIKKKYQEYLKNASDEALLRAETLALGFLENLKELLGLTSVDSAILQSSVKSVKDVANGVHDKLAAFDEFLKAKGIQNFSFGSSDSLTFNKYLEEFPGLVHFIYIDRTTHRVTTPTLDFSSEEGEFTKKKIWSMVNFTREHLQEGNMSLMWKDSTFNYAYFLWFEDTSGAPLKPANFPTNISQSPGILCEDFYYKLKELCFPKMAANKIRCYELFCIHLGLVTASCVLEQTRRLSATIWELRGHPSHAIDLL</sequence>
<organism evidence="4 5">
    <name type="scientific">Callosobruchus maculatus</name>
    <name type="common">Southern cowpea weevil</name>
    <name type="synonym">Pulse bruchid</name>
    <dbReference type="NCBI Taxonomy" id="64391"/>
    <lineage>
        <taxon>Eukaryota</taxon>
        <taxon>Metazoa</taxon>
        <taxon>Ecdysozoa</taxon>
        <taxon>Arthropoda</taxon>
        <taxon>Hexapoda</taxon>
        <taxon>Insecta</taxon>
        <taxon>Pterygota</taxon>
        <taxon>Neoptera</taxon>
        <taxon>Endopterygota</taxon>
        <taxon>Coleoptera</taxon>
        <taxon>Polyphaga</taxon>
        <taxon>Cucujiformia</taxon>
        <taxon>Chrysomeloidea</taxon>
        <taxon>Chrysomelidae</taxon>
        <taxon>Bruchinae</taxon>
        <taxon>Bruchini</taxon>
        <taxon>Callosobruchus</taxon>
    </lineage>
</organism>
<dbReference type="Pfam" id="PF19037">
    <property type="entry name" value="Fuz_longin_2"/>
    <property type="match status" value="1"/>
</dbReference>
<accession>A0A653BY72</accession>
<dbReference type="Proteomes" id="UP000410492">
    <property type="component" value="Unassembled WGS sequence"/>
</dbReference>
<dbReference type="InterPro" id="IPR043970">
    <property type="entry name" value="FUZ/MON1/HPS1_longin_3"/>
</dbReference>
<gene>
    <name evidence="4" type="ORF">CALMAC_LOCUS4679</name>
</gene>
<protein>
    <recommendedName>
        <fullName evidence="6">FUZ/MON1/HPS1 third Longin domain-containing protein</fullName>
    </recommendedName>
</protein>
<dbReference type="InterPro" id="IPR043971">
    <property type="entry name" value="FUZ/MON1/HPS1_longin_2"/>
</dbReference>
<proteinExistence type="predicted"/>
<dbReference type="EMBL" id="CAACVG010006550">
    <property type="protein sequence ID" value="VEN40544.1"/>
    <property type="molecule type" value="Genomic_DNA"/>
</dbReference>
<evidence type="ECO:0000313" key="5">
    <source>
        <dbReference type="Proteomes" id="UP000410492"/>
    </source>
</evidence>
<dbReference type="Pfam" id="PF19036">
    <property type="entry name" value="Fuz_longin_1"/>
    <property type="match status" value="1"/>
</dbReference>
<dbReference type="GO" id="GO:0005085">
    <property type="term" value="F:guanyl-nucleotide exchange factor activity"/>
    <property type="evidence" value="ECO:0007669"/>
    <property type="project" value="TreeGrafter"/>
</dbReference>
<evidence type="ECO:0008006" key="6">
    <source>
        <dbReference type="Google" id="ProtNLM"/>
    </source>
</evidence>
<evidence type="ECO:0000259" key="1">
    <source>
        <dbReference type="Pfam" id="PF19036"/>
    </source>
</evidence>
<dbReference type="PANTHER" id="PTHR12761">
    <property type="entry name" value="HERMANSKY-PUDLAK SYNDROME PROTEIN 1"/>
    <property type="match status" value="1"/>
</dbReference>
<dbReference type="AlphaFoldDB" id="A0A653BY72"/>
<dbReference type="PANTHER" id="PTHR12761:SF1">
    <property type="entry name" value="BLOC-3 COMPLEX MEMBER HPS1"/>
    <property type="match status" value="1"/>
</dbReference>